<dbReference type="Proteomes" id="UP000599578">
    <property type="component" value="Unassembled WGS sequence"/>
</dbReference>
<keyword evidence="7 9" id="KW-0472">Membrane</keyword>
<comment type="subcellular location">
    <subcellularLocation>
        <location evidence="1">Membrane</location>
    </subcellularLocation>
</comment>
<comment type="caution">
    <text evidence="12">The sequence shown here is derived from an EMBL/GenBank/DDBJ whole genome shotgun (WGS) entry which is preliminary data.</text>
</comment>
<evidence type="ECO:0000256" key="6">
    <source>
        <dbReference type="ARBA" id="ARBA00023004"/>
    </source>
</evidence>
<evidence type="ECO:0000313" key="13">
    <source>
        <dbReference type="Proteomes" id="UP000599578"/>
    </source>
</evidence>
<keyword evidence="10" id="KW-0732">Signal</keyword>
<evidence type="ECO:0000256" key="1">
    <source>
        <dbReference type="ARBA" id="ARBA00004370"/>
    </source>
</evidence>
<comment type="cofactor">
    <cofactor evidence="8">
        <name>heme c</name>
        <dbReference type="ChEBI" id="CHEBI:61717"/>
    </cofactor>
    <text evidence="8">Binds 1 heme c group covalently per subunit.</text>
</comment>
<dbReference type="InterPro" id="IPR036909">
    <property type="entry name" value="Cyt_c-like_dom_sf"/>
</dbReference>
<evidence type="ECO:0000256" key="10">
    <source>
        <dbReference type="SAM" id="SignalP"/>
    </source>
</evidence>
<dbReference type="GO" id="GO:0016020">
    <property type="term" value="C:membrane"/>
    <property type="evidence" value="ECO:0007669"/>
    <property type="project" value="UniProtKB-SubCell"/>
</dbReference>
<feature type="binding site" description="covalent" evidence="8">
    <location>
        <position position="54"/>
    </location>
    <ligand>
        <name>heme c</name>
        <dbReference type="ChEBI" id="CHEBI:61717"/>
    </ligand>
</feature>
<dbReference type="Pfam" id="PF02167">
    <property type="entry name" value="Cytochrom_C1"/>
    <property type="match status" value="1"/>
</dbReference>
<keyword evidence="6 8" id="KW-0408">Iron</keyword>
<proteinExistence type="predicted"/>
<evidence type="ECO:0000256" key="5">
    <source>
        <dbReference type="ARBA" id="ARBA00022989"/>
    </source>
</evidence>
<dbReference type="GO" id="GO:0009055">
    <property type="term" value="F:electron transfer activity"/>
    <property type="evidence" value="ECO:0007669"/>
    <property type="project" value="InterPro"/>
</dbReference>
<evidence type="ECO:0000256" key="9">
    <source>
        <dbReference type="SAM" id="Phobius"/>
    </source>
</evidence>
<evidence type="ECO:0000256" key="8">
    <source>
        <dbReference type="PIRSR" id="PIRSR602326-1"/>
    </source>
</evidence>
<dbReference type="AlphaFoldDB" id="A0A917ZGK4"/>
<dbReference type="Gene3D" id="1.10.760.10">
    <property type="entry name" value="Cytochrome c-like domain"/>
    <property type="match status" value="1"/>
</dbReference>
<evidence type="ECO:0000259" key="11">
    <source>
        <dbReference type="PROSITE" id="PS51007"/>
    </source>
</evidence>
<keyword evidence="5 9" id="KW-1133">Transmembrane helix</keyword>
<keyword evidence="3 9" id="KW-0812">Transmembrane</keyword>
<dbReference type="GO" id="GO:0046872">
    <property type="term" value="F:metal ion binding"/>
    <property type="evidence" value="ECO:0007669"/>
    <property type="project" value="UniProtKB-KW"/>
</dbReference>
<dbReference type="PANTHER" id="PTHR10266">
    <property type="entry name" value="CYTOCHROME C1"/>
    <property type="match status" value="1"/>
</dbReference>
<evidence type="ECO:0000256" key="7">
    <source>
        <dbReference type="ARBA" id="ARBA00023136"/>
    </source>
</evidence>
<protein>
    <submittedName>
        <fullName evidence="12">Cytochrome c1</fullName>
    </submittedName>
</protein>
<feature type="binding site" description="covalent" evidence="8">
    <location>
        <position position="50"/>
    </location>
    <ligand>
        <name>heme c</name>
        <dbReference type="ChEBI" id="CHEBI:61717"/>
    </ligand>
</feature>
<sequence length="255" mass="28853">MKKYLIALFMAVLPVTAMAAGGGAPLDHIEVDLENKPSLQRGMATFVNRCLGCHSADYQRYERAANDIGLPPELVQEYMIFGDQKVGEQMHNAMSKDDAANWFGNPPPDLSLEARLRGPDWIYTYLRSFYQDPARPWGVNNVVFKDVGMPNVLEDLQGVQINNCTPEELLHHGDAEIDPLTGARMSECLTVVDGTGKLSEEEFDQTIYDLTNFLTYMGEPYRLESERLGTKVLIFLAIFFVFAYALKKEYWKDVH</sequence>
<dbReference type="InterPro" id="IPR009056">
    <property type="entry name" value="Cyt_c-like_dom"/>
</dbReference>
<accession>A0A917ZGK4</accession>
<feature type="transmembrane region" description="Helical" evidence="9">
    <location>
        <begin position="228"/>
        <end position="246"/>
    </location>
</feature>
<gene>
    <name evidence="12" type="ORF">GCM10011348_24280</name>
</gene>
<dbReference type="PROSITE" id="PS51007">
    <property type="entry name" value="CYTC"/>
    <property type="match status" value="1"/>
</dbReference>
<evidence type="ECO:0000256" key="3">
    <source>
        <dbReference type="ARBA" id="ARBA00022692"/>
    </source>
</evidence>
<feature type="signal peptide" evidence="10">
    <location>
        <begin position="1"/>
        <end position="19"/>
    </location>
</feature>
<dbReference type="SUPFAM" id="SSF46626">
    <property type="entry name" value="Cytochrome c"/>
    <property type="match status" value="1"/>
</dbReference>
<dbReference type="RefSeq" id="WP_188860860.1">
    <property type="nucleotide sequence ID" value="NZ_BMLT01000005.1"/>
</dbReference>
<feature type="domain" description="Cytochrome c" evidence="11">
    <location>
        <begin position="37"/>
        <end position="218"/>
    </location>
</feature>
<dbReference type="InterPro" id="IPR002326">
    <property type="entry name" value="Cyt_c1"/>
</dbReference>
<keyword evidence="13" id="KW-1185">Reference proteome</keyword>
<reference evidence="12 13" key="1">
    <citation type="journal article" date="2014" name="Int. J. Syst. Evol. Microbiol.">
        <title>Complete genome sequence of Corynebacterium casei LMG S-19264T (=DSM 44701T), isolated from a smear-ripened cheese.</title>
        <authorList>
            <consortium name="US DOE Joint Genome Institute (JGI-PGF)"/>
            <person name="Walter F."/>
            <person name="Albersmeier A."/>
            <person name="Kalinowski J."/>
            <person name="Ruckert C."/>
        </authorList>
    </citation>
    <scope>NUCLEOTIDE SEQUENCE [LARGE SCALE GENOMIC DNA]</scope>
    <source>
        <strain evidence="12 13">CGMCC 1.7286</strain>
    </source>
</reference>
<evidence type="ECO:0000256" key="2">
    <source>
        <dbReference type="ARBA" id="ARBA00022617"/>
    </source>
</evidence>
<evidence type="ECO:0000313" key="12">
    <source>
        <dbReference type="EMBL" id="GGO82570.1"/>
    </source>
</evidence>
<feature type="chain" id="PRO_5037816822" evidence="10">
    <location>
        <begin position="20"/>
        <end position="255"/>
    </location>
</feature>
<evidence type="ECO:0000256" key="4">
    <source>
        <dbReference type="ARBA" id="ARBA00022723"/>
    </source>
</evidence>
<feature type="binding site" description="covalent" evidence="8">
    <location>
        <position position="53"/>
    </location>
    <ligand>
        <name>heme c</name>
        <dbReference type="ChEBI" id="CHEBI:61717"/>
    </ligand>
</feature>
<organism evidence="12 13">
    <name type="scientific">Marinobacterium nitratireducens</name>
    <dbReference type="NCBI Taxonomy" id="518897"/>
    <lineage>
        <taxon>Bacteria</taxon>
        <taxon>Pseudomonadati</taxon>
        <taxon>Pseudomonadota</taxon>
        <taxon>Gammaproteobacteria</taxon>
        <taxon>Oceanospirillales</taxon>
        <taxon>Oceanospirillaceae</taxon>
        <taxon>Marinobacterium</taxon>
    </lineage>
</organism>
<dbReference type="EMBL" id="BMLT01000005">
    <property type="protein sequence ID" value="GGO82570.1"/>
    <property type="molecule type" value="Genomic_DNA"/>
</dbReference>
<dbReference type="PANTHER" id="PTHR10266:SF3">
    <property type="entry name" value="CYTOCHROME C1, HEME PROTEIN, MITOCHONDRIAL"/>
    <property type="match status" value="1"/>
</dbReference>
<name>A0A917ZGK4_9GAMM</name>
<keyword evidence="4 8" id="KW-0479">Metal-binding</keyword>
<dbReference type="GO" id="GO:0020037">
    <property type="term" value="F:heme binding"/>
    <property type="evidence" value="ECO:0007669"/>
    <property type="project" value="InterPro"/>
</dbReference>
<keyword evidence="2 8" id="KW-0349">Heme</keyword>